<dbReference type="InterPro" id="IPR040495">
    <property type="entry name" value="HU-CCDC81_bac_1"/>
</dbReference>
<evidence type="ECO:0000313" key="2">
    <source>
        <dbReference type="EMBL" id="PWH85711.1"/>
    </source>
</evidence>
<dbReference type="RefSeq" id="WP_109359417.1">
    <property type="nucleotide sequence ID" value="NZ_QFRJ01000005.1"/>
</dbReference>
<dbReference type="AlphaFoldDB" id="A0A2U2XDC2"/>
<comment type="caution">
    <text evidence="2">The sequence shown here is derived from an EMBL/GenBank/DDBJ whole genome shotgun (WGS) entry which is preliminary data.</text>
</comment>
<dbReference type="Pfam" id="PF05036">
    <property type="entry name" value="SPOR"/>
    <property type="match status" value="1"/>
</dbReference>
<dbReference type="EMBL" id="QFRJ01000005">
    <property type="protein sequence ID" value="PWH85711.1"/>
    <property type="molecule type" value="Genomic_DNA"/>
</dbReference>
<gene>
    <name evidence="2" type="ORF">DIT68_08750</name>
</gene>
<dbReference type="InterPro" id="IPR036680">
    <property type="entry name" value="SPOR-like_sf"/>
</dbReference>
<sequence length="390" mass="42798">MTHLDALLGTLLLRNNCVVIPNFGGFVANNVSAKIDVKNGLITPPSKALSFNKNLSNNDGLIINHLANEKKLSFDEAQNIISLEVQQIKSQLNEGKRIHFHNVGFLYTNTAGKIAFEQDRFFNLLLSSYGLGNVQFISEEEEVEPVIIAPNAVNAKETAPVAPTIILENEPTKAENNEDAQEIEHPAVAQKSSSTLFGKIAKYAAVAALVPLAFYSFWIPMKTDVLKSGIVYLDDFNPFKGAEDSKYESAMNKEGLTIDSVHSSTTLSSITENLNSGAPVFAYPLSDDLFIPVWRKVETTENIKHSENLEKDEVAAPKNSYHAIVGCFSDPTNANDLIAELKSKGFNAYKVDVKGGLHRISAGNTTKRSEISTLRANLESTDLNVWILKK</sequence>
<dbReference type="Pfam" id="PF18175">
    <property type="entry name" value="HU-CCDC81_bac_2"/>
    <property type="match status" value="1"/>
</dbReference>
<proteinExistence type="predicted"/>
<reference evidence="2 3" key="1">
    <citation type="submission" date="2018-05" db="EMBL/GenBank/DDBJ databases">
        <title>Brumimicrobium oceani sp. nov., isolated from coastal sediment.</title>
        <authorList>
            <person name="Kou Y."/>
        </authorList>
    </citation>
    <scope>NUCLEOTIDE SEQUENCE [LARGE SCALE GENOMIC DNA]</scope>
    <source>
        <strain evidence="2 3">C305</strain>
    </source>
</reference>
<evidence type="ECO:0000259" key="1">
    <source>
        <dbReference type="PROSITE" id="PS51724"/>
    </source>
</evidence>
<dbReference type="Gene3D" id="3.30.70.1070">
    <property type="entry name" value="Sporulation related repeat"/>
    <property type="match status" value="1"/>
</dbReference>
<accession>A0A2U2XDC2</accession>
<dbReference type="Proteomes" id="UP000245370">
    <property type="component" value="Unassembled WGS sequence"/>
</dbReference>
<reference evidence="2 3" key="2">
    <citation type="submission" date="2018-05" db="EMBL/GenBank/DDBJ databases">
        <authorList>
            <person name="Lanie J.A."/>
            <person name="Ng W.-L."/>
            <person name="Kazmierczak K.M."/>
            <person name="Andrzejewski T.M."/>
            <person name="Davidsen T.M."/>
            <person name="Wayne K.J."/>
            <person name="Tettelin H."/>
            <person name="Glass J.I."/>
            <person name="Rusch D."/>
            <person name="Podicherti R."/>
            <person name="Tsui H.-C.T."/>
            <person name="Winkler M.E."/>
        </authorList>
    </citation>
    <scope>NUCLEOTIDE SEQUENCE [LARGE SCALE GENOMIC DNA]</scope>
    <source>
        <strain evidence="2 3">C305</strain>
    </source>
</reference>
<protein>
    <recommendedName>
        <fullName evidence="1">SPOR domain-containing protein</fullName>
    </recommendedName>
</protein>
<evidence type="ECO:0000313" key="3">
    <source>
        <dbReference type="Proteomes" id="UP000245370"/>
    </source>
</evidence>
<dbReference type="Pfam" id="PF18174">
    <property type="entry name" value="HU-CCDC81_bac_1"/>
    <property type="match status" value="1"/>
</dbReference>
<keyword evidence="3" id="KW-1185">Reference proteome</keyword>
<dbReference type="PROSITE" id="PS51724">
    <property type="entry name" value="SPOR"/>
    <property type="match status" value="1"/>
</dbReference>
<organism evidence="2 3">
    <name type="scientific">Brumimicrobium oceani</name>
    <dbReference type="NCBI Taxonomy" id="2100725"/>
    <lineage>
        <taxon>Bacteria</taxon>
        <taxon>Pseudomonadati</taxon>
        <taxon>Bacteroidota</taxon>
        <taxon>Flavobacteriia</taxon>
        <taxon>Flavobacteriales</taxon>
        <taxon>Crocinitomicaceae</taxon>
        <taxon>Brumimicrobium</taxon>
    </lineage>
</organism>
<dbReference type="InterPro" id="IPR041268">
    <property type="entry name" value="HU-CCDC81_bac_2"/>
</dbReference>
<feature type="domain" description="SPOR" evidence="1">
    <location>
        <begin position="315"/>
        <end position="390"/>
    </location>
</feature>
<name>A0A2U2XDC2_9FLAO</name>
<dbReference type="GO" id="GO:0042834">
    <property type="term" value="F:peptidoglycan binding"/>
    <property type="evidence" value="ECO:0007669"/>
    <property type="project" value="InterPro"/>
</dbReference>
<dbReference type="OrthoDB" id="653949at2"/>
<dbReference type="InterPro" id="IPR007730">
    <property type="entry name" value="SPOR-like_dom"/>
</dbReference>
<dbReference type="SUPFAM" id="SSF110997">
    <property type="entry name" value="Sporulation related repeat"/>
    <property type="match status" value="1"/>
</dbReference>